<accession>A0A1T4KJ87</accession>
<dbReference type="GO" id="GO:0004852">
    <property type="term" value="F:uroporphyrinogen-III synthase activity"/>
    <property type="evidence" value="ECO:0007669"/>
    <property type="project" value="InterPro"/>
</dbReference>
<dbReference type="Gene3D" id="3.40.1010.10">
    <property type="entry name" value="Cobalt-precorrin-4 Transmethylase, Domain 1"/>
    <property type="match status" value="1"/>
</dbReference>
<dbReference type="InterPro" id="IPR006366">
    <property type="entry name" value="CobA/CysG_C"/>
</dbReference>
<keyword evidence="3 6" id="KW-0808">Transferase</keyword>
<dbReference type="InterPro" id="IPR050161">
    <property type="entry name" value="Siro_Cobalamin_biosynth"/>
</dbReference>
<evidence type="ECO:0000259" key="8">
    <source>
        <dbReference type="Pfam" id="PF02602"/>
    </source>
</evidence>
<evidence type="ECO:0000259" key="7">
    <source>
        <dbReference type="Pfam" id="PF00590"/>
    </source>
</evidence>
<feature type="domain" description="Tetrapyrrole biosynthesis uroporphyrinogen III synthase" evidence="8">
    <location>
        <begin position="265"/>
        <end position="493"/>
    </location>
</feature>
<dbReference type="PROSITE" id="PS00839">
    <property type="entry name" value="SUMT_1"/>
    <property type="match status" value="1"/>
</dbReference>
<dbReference type="AlphaFoldDB" id="A0A1T4KJ87"/>
<evidence type="ECO:0000256" key="5">
    <source>
        <dbReference type="ARBA" id="ARBA00023244"/>
    </source>
</evidence>
<sequence length="498" mass="56278">MKGNVFLVGAGPGDAQLITLKGLECIKKADVIVYDRLVSKKLLDYKKKHCELIYVGKKSSHHTKTQEEINEIMYQKALEGKVVTRLKGGDPYVFGRGGEEAQYLKEKKIDVEVIPGITSAIGGLAYAGIPITHRNHASSFHVITGHLKEEEKDLNWKVLAKLKGTLVFLMGMSELEHITQNLIKNGMEEDTPVAVINWATTNKQTVVTGTLKDIYEITLKKALSSPSIIVVGRVVNLRQDLNFFENKPLYGKKILVTRARNQASKLTQKIYELGGTSIEFPVIQIKDLSNQPSIIQEIQRIEQYNYIIFTSQNGAKLFFHRFFSLGLDIRKLANMTIVSIGKATAKEIEKYHLHVDIIPKKYIAEGIFEELKDRLVPEDKILIPRAKNSRDFLIEQLSNICLVKELKIYETLLGEGVESKEKIKNLLKKKEIDYVTFTSSSTVRNLIKILKNPKILQDIKLISIGPITSKAIENFGLNVYKQAKNYDIDGLIEILKQD</sequence>
<dbReference type="NCBIfam" id="TIGR01469">
    <property type="entry name" value="cobA_cysG_Cterm"/>
    <property type="match status" value="1"/>
</dbReference>
<dbReference type="OrthoDB" id="9815856at2"/>
<dbReference type="InterPro" id="IPR003043">
    <property type="entry name" value="Uropor_MeTrfase_CS"/>
</dbReference>
<reference evidence="9 10" key="1">
    <citation type="submission" date="2017-02" db="EMBL/GenBank/DDBJ databases">
        <authorList>
            <person name="Peterson S.W."/>
        </authorList>
    </citation>
    <scope>NUCLEOTIDE SEQUENCE [LARGE SCALE GENOMIC DNA]</scope>
    <source>
        <strain evidence="9 10">DSM 15102</strain>
    </source>
</reference>
<gene>
    <name evidence="9" type="ORF">SAMN02745973_00557</name>
</gene>
<dbReference type="CDD" id="cd11642">
    <property type="entry name" value="SUMT"/>
    <property type="match status" value="1"/>
</dbReference>
<name>A0A1T4KJ87_9FIRM</name>
<evidence type="ECO:0000256" key="4">
    <source>
        <dbReference type="ARBA" id="ARBA00022691"/>
    </source>
</evidence>
<organism evidence="9 10">
    <name type="scientific">Garciella nitratireducens DSM 15102</name>
    <dbReference type="NCBI Taxonomy" id="1121911"/>
    <lineage>
        <taxon>Bacteria</taxon>
        <taxon>Bacillati</taxon>
        <taxon>Bacillota</taxon>
        <taxon>Clostridia</taxon>
        <taxon>Eubacteriales</taxon>
        <taxon>Eubacteriaceae</taxon>
        <taxon>Garciella</taxon>
    </lineage>
</organism>
<dbReference type="GO" id="GO:0019354">
    <property type="term" value="P:siroheme biosynthetic process"/>
    <property type="evidence" value="ECO:0007669"/>
    <property type="project" value="InterPro"/>
</dbReference>
<dbReference type="SUPFAM" id="SSF69618">
    <property type="entry name" value="HemD-like"/>
    <property type="match status" value="1"/>
</dbReference>
<dbReference type="Pfam" id="PF00590">
    <property type="entry name" value="TP_methylase"/>
    <property type="match status" value="1"/>
</dbReference>
<dbReference type="InterPro" id="IPR003754">
    <property type="entry name" value="4pyrrol_synth_uPrphyn_synth"/>
</dbReference>
<evidence type="ECO:0000256" key="3">
    <source>
        <dbReference type="ARBA" id="ARBA00022679"/>
    </source>
</evidence>
<dbReference type="SUPFAM" id="SSF53790">
    <property type="entry name" value="Tetrapyrrole methylase"/>
    <property type="match status" value="1"/>
</dbReference>
<dbReference type="InterPro" id="IPR014776">
    <property type="entry name" value="4pyrrole_Mease_sub2"/>
</dbReference>
<dbReference type="GO" id="GO:0032259">
    <property type="term" value="P:methylation"/>
    <property type="evidence" value="ECO:0007669"/>
    <property type="project" value="UniProtKB-KW"/>
</dbReference>
<dbReference type="Gene3D" id="3.40.50.10090">
    <property type="match status" value="2"/>
</dbReference>
<dbReference type="PANTHER" id="PTHR45790:SF3">
    <property type="entry name" value="S-ADENOSYL-L-METHIONINE-DEPENDENT UROPORPHYRINOGEN III METHYLTRANSFERASE, CHLOROPLASTIC"/>
    <property type="match status" value="1"/>
</dbReference>
<dbReference type="RefSeq" id="WP_087677996.1">
    <property type="nucleotide sequence ID" value="NZ_FUWV01000002.1"/>
</dbReference>
<keyword evidence="10" id="KW-1185">Reference proteome</keyword>
<evidence type="ECO:0000256" key="2">
    <source>
        <dbReference type="ARBA" id="ARBA00022603"/>
    </source>
</evidence>
<evidence type="ECO:0000256" key="6">
    <source>
        <dbReference type="RuleBase" id="RU003960"/>
    </source>
</evidence>
<dbReference type="InterPro" id="IPR036108">
    <property type="entry name" value="4pyrrol_syn_uPrphyn_synt_sf"/>
</dbReference>
<dbReference type="FunFam" id="3.40.1010.10:FF:000001">
    <property type="entry name" value="Siroheme synthase"/>
    <property type="match status" value="1"/>
</dbReference>
<dbReference type="EC" id="2.1.1.107" evidence="1"/>
<dbReference type="EMBL" id="FUWV01000002">
    <property type="protein sequence ID" value="SJZ42423.1"/>
    <property type="molecule type" value="Genomic_DNA"/>
</dbReference>
<keyword evidence="2 6" id="KW-0489">Methyltransferase</keyword>
<protein>
    <recommendedName>
        <fullName evidence="1">uroporphyrinogen-III C-methyltransferase</fullName>
        <ecNumber evidence="1">2.1.1.107</ecNumber>
    </recommendedName>
</protein>
<dbReference type="GO" id="GO:0004851">
    <property type="term" value="F:uroporphyrin-III C-methyltransferase activity"/>
    <property type="evidence" value="ECO:0007669"/>
    <property type="project" value="UniProtKB-EC"/>
</dbReference>
<dbReference type="CDD" id="cd06578">
    <property type="entry name" value="HemD"/>
    <property type="match status" value="1"/>
</dbReference>
<dbReference type="Proteomes" id="UP000196365">
    <property type="component" value="Unassembled WGS sequence"/>
</dbReference>
<dbReference type="PROSITE" id="PS00840">
    <property type="entry name" value="SUMT_2"/>
    <property type="match status" value="1"/>
</dbReference>
<dbReference type="Gene3D" id="3.30.950.10">
    <property type="entry name" value="Methyltransferase, Cobalt-precorrin-4 Transmethylase, Domain 2"/>
    <property type="match status" value="1"/>
</dbReference>
<keyword evidence="4" id="KW-0949">S-adenosyl-L-methionine</keyword>
<evidence type="ECO:0000313" key="10">
    <source>
        <dbReference type="Proteomes" id="UP000196365"/>
    </source>
</evidence>
<evidence type="ECO:0000256" key="1">
    <source>
        <dbReference type="ARBA" id="ARBA00012162"/>
    </source>
</evidence>
<feature type="domain" description="Tetrapyrrole methylase" evidence="7">
    <location>
        <begin position="5"/>
        <end position="214"/>
    </location>
</feature>
<evidence type="ECO:0000313" key="9">
    <source>
        <dbReference type="EMBL" id="SJZ42423.1"/>
    </source>
</evidence>
<dbReference type="InterPro" id="IPR000878">
    <property type="entry name" value="4pyrrol_Mease"/>
</dbReference>
<dbReference type="InterPro" id="IPR035996">
    <property type="entry name" value="4pyrrol_Methylase_sf"/>
</dbReference>
<comment type="similarity">
    <text evidence="6">Belongs to the precorrin methyltransferase family.</text>
</comment>
<dbReference type="PANTHER" id="PTHR45790">
    <property type="entry name" value="SIROHEME SYNTHASE-RELATED"/>
    <property type="match status" value="1"/>
</dbReference>
<keyword evidence="5" id="KW-0627">Porphyrin biosynthesis</keyword>
<proteinExistence type="inferred from homology"/>
<dbReference type="NCBIfam" id="NF004790">
    <property type="entry name" value="PRK06136.1"/>
    <property type="match status" value="1"/>
</dbReference>
<dbReference type="InterPro" id="IPR014777">
    <property type="entry name" value="4pyrrole_Mease_sub1"/>
</dbReference>
<dbReference type="Pfam" id="PF02602">
    <property type="entry name" value="HEM4"/>
    <property type="match status" value="1"/>
</dbReference>
<dbReference type="FunFam" id="3.30.950.10:FF:000001">
    <property type="entry name" value="Siroheme synthase"/>
    <property type="match status" value="1"/>
</dbReference>